<feature type="transmembrane region" description="Helical" evidence="1">
    <location>
        <begin position="20"/>
        <end position="46"/>
    </location>
</feature>
<gene>
    <name evidence="2" type="ORF">B2A_00528</name>
</gene>
<reference evidence="2" key="1">
    <citation type="submission" date="2013-08" db="EMBL/GenBank/DDBJ databases">
        <authorList>
            <person name="Mendez C."/>
            <person name="Richter M."/>
            <person name="Ferrer M."/>
            <person name="Sanchez J."/>
        </authorList>
    </citation>
    <scope>NUCLEOTIDE SEQUENCE</scope>
</reference>
<accession>T1CKQ4</accession>
<dbReference type="EMBL" id="AUZZ01000411">
    <property type="protein sequence ID" value="EQD68189.1"/>
    <property type="molecule type" value="Genomic_DNA"/>
</dbReference>
<evidence type="ECO:0000256" key="1">
    <source>
        <dbReference type="SAM" id="Phobius"/>
    </source>
</evidence>
<keyword evidence="1" id="KW-0472">Membrane</keyword>
<organism evidence="2">
    <name type="scientific">mine drainage metagenome</name>
    <dbReference type="NCBI Taxonomy" id="410659"/>
    <lineage>
        <taxon>unclassified sequences</taxon>
        <taxon>metagenomes</taxon>
        <taxon>ecological metagenomes</taxon>
    </lineage>
</organism>
<protein>
    <submittedName>
        <fullName evidence="2">Uncharacterized protein</fullName>
    </submittedName>
</protein>
<dbReference type="AlphaFoldDB" id="T1CKQ4"/>
<feature type="non-terminal residue" evidence="2">
    <location>
        <position position="55"/>
    </location>
</feature>
<name>T1CKQ4_9ZZZZ</name>
<comment type="caution">
    <text evidence="2">The sequence shown here is derived from an EMBL/GenBank/DDBJ whole genome shotgun (WGS) entry which is preliminary data.</text>
</comment>
<keyword evidence="1" id="KW-0812">Transmembrane</keyword>
<reference evidence="2" key="2">
    <citation type="journal article" date="2014" name="ISME J.">
        <title>Microbial stratification in low pH oxic and suboxic macroscopic growths along an acid mine drainage.</title>
        <authorList>
            <person name="Mendez-Garcia C."/>
            <person name="Mesa V."/>
            <person name="Sprenger R.R."/>
            <person name="Richter M."/>
            <person name="Diez M.S."/>
            <person name="Solano J."/>
            <person name="Bargiela R."/>
            <person name="Golyshina O.V."/>
            <person name="Manteca A."/>
            <person name="Ramos J.L."/>
            <person name="Gallego J.R."/>
            <person name="Llorente I."/>
            <person name="Martins Dos Santos V.A."/>
            <person name="Jensen O.N."/>
            <person name="Pelaez A.I."/>
            <person name="Sanchez J."/>
            <person name="Ferrer M."/>
        </authorList>
    </citation>
    <scope>NUCLEOTIDE SEQUENCE</scope>
</reference>
<keyword evidence="1" id="KW-1133">Transmembrane helix</keyword>
<sequence>MSSVLTPSSEGSIDQTHASFWAIAPVVAVAAFMEVLDLSIANVALLHIAGSLSAS</sequence>
<evidence type="ECO:0000313" key="2">
    <source>
        <dbReference type="EMBL" id="EQD68189.1"/>
    </source>
</evidence>
<proteinExistence type="predicted"/>